<sequence length="715" mass="80538">MHCLLIDNYDSFTYNLADYIGETFGEMPTVIRNDQYSWDEVSQSMDFDCIVVSPGPGSVTKQTDFQISRNAVAQNDIPVFGVCLGFQGIAHQHGGRILHCPVPYHGRTSNVVHENDPMFANISPNFEVVRYHSLMVELPKNGDLIQTASTDCGIIMGLRHKTLPKWGVQFHPESILTENGHQLITNFRDLAHEHNKKARIQVPAKLDLNNIEKIEPKPEKKSETKQIISKKLRLKSAPEDIFSSLFAKEKHSFWLDSQSLSDSKSRFSFMGCVNQDQIINYKINEDDKDFAQGHTKLKEMDKLLSSTKVEGTEALPFSFVGGLVGYFSYEMKALFGASKQFENNIPDMIWMHVDQFIGFDHHTNEVYLVANTAPDERHIAQLWLETMEGKINKVELSRHKELPTSKVLMDELELEMDASYDEYISAIKRSQDSIVEGDSYEVCLTNHFSFKADFNPYDLYKNMRKGNAAPFGAFIQSDSTSILSTSPERFLSVSSEGRVQAKPIKGTCKRSSNPERDKALAKQLSESRKDRAENLMIVDLMRNDLNRVSKQNSVKVPVLMGIESYKTVHQMVSTVESDLADDQSLMDLIRVTYPGGSITGAPKLRTMEIIDDLEKSARGVYCGAIGYLGYNRVADLNIGIRTLSYDGDKVRFGAGGAITYLSQPDAEFNEIMLKTEALLKPLWQFFGGASDNIRSEVNGNKLKIFNLEEALEAVE</sequence>
<evidence type="ECO:0000256" key="2">
    <source>
        <dbReference type="ARBA" id="ARBA00013139"/>
    </source>
</evidence>
<name>A0ABT7ERV4_9GAMM</name>
<dbReference type="PANTHER" id="PTHR11236:SF18">
    <property type="entry name" value="AMINODEOXYCHORISMATE SYNTHASE"/>
    <property type="match status" value="1"/>
</dbReference>
<keyword evidence="8" id="KW-0032">Aminotransferase</keyword>
<dbReference type="NCBIfam" id="TIGR00566">
    <property type="entry name" value="trpG_papA"/>
    <property type="match status" value="1"/>
</dbReference>
<evidence type="ECO:0000256" key="1">
    <source>
        <dbReference type="ARBA" id="ARBA00005970"/>
    </source>
</evidence>
<dbReference type="Pfam" id="PF00117">
    <property type="entry name" value="GATase"/>
    <property type="match status" value="1"/>
</dbReference>
<dbReference type="NCBIfam" id="TIGR00553">
    <property type="entry name" value="pabB"/>
    <property type="match status" value="1"/>
</dbReference>
<dbReference type="RefSeq" id="WP_284138467.1">
    <property type="nucleotide sequence ID" value="NZ_JASJUT010000012.1"/>
</dbReference>
<dbReference type="PANTHER" id="PTHR11236">
    <property type="entry name" value="AMINOBENZOATE/ANTHRANILATE SYNTHASE"/>
    <property type="match status" value="1"/>
</dbReference>
<dbReference type="GO" id="GO:0046820">
    <property type="term" value="F:4-amino-4-deoxychorismate synthase activity"/>
    <property type="evidence" value="ECO:0007669"/>
    <property type="project" value="UniProtKB-EC"/>
</dbReference>
<dbReference type="Gene3D" id="3.40.50.880">
    <property type="match status" value="1"/>
</dbReference>
<reference evidence="8 9" key="1">
    <citation type="submission" date="2023-05" db="EMBL/GenBank/DDBJ databases">
        <title>Pseudoalteromonas ardens sp. nov., Pseudoalteromonas obscura sp. nov., and Pseudoalteromonas umbrosa sp. nov., isolated from the coral Montipora capitata.</title>
        <authorList>
            <person name="Thomas E.M."/>
            <person name="Smith E.M."/>
            <person name="Papke E."/>
            <person name="Shlafstein M.D."/>
            <person name="Oline D.K."/>
            <person name="Videau P."/>
            <person name="Saw J.H."/>
            <person name="Strangman W.K."/>
            <person name="Ushijima B."/>
        </authorList>
    </citation>
    <scope>NUCLEOTIDE SEQUENCE [LARGE SCALE GENOMIC DNA]</scope>
    <source>
        <strain evidence="8 9">P94</strain>
    </source>
</reference>
<protein>
    <recommendedName>
        <fullName evidence="2">aminodeoxychorismate synthase</fullName>
        <ecNumber evidence="2">2.6.1.85</ecNumber>
    </recommendedName>
</protein>
<feature type="domain" description="Glutamine amidotransferase" evidence="5">
    <location>
        <begin position="4"/>
        <end position="187"/>
    </location>
</feature>
<dbReference type="InterPro" id="IPR029062">
    <property type="entry name" value="Class_I_gatase-like"/>
</dbReference>
<dbReference type="InterPro" id="IPR015890">
    <property type="entry name" value="Chorismate_C"/>
</dbReference>
<accession>A0ABT7ERV4</accession>
<dbReference type="Proteomes" id="UP001231915">
    <property type="component" value="Unassembled WGS sequence"/>
</dbReference>
<proteinExistence type="inferred from homology"/>
<dbReference type="PRINTS" id="PR00096">
    <property type="entry name" value="GATASE"/>
</dbReference>
<dbReference type="InterPro" id="IPR017926">
    <property type="entry name" value="GATASE"/>
</dbReference>
<dbReference type="Pfam" id="PF00425">
    <property type="entry name" value="Chorismate_bind"/>
    <property type="match status" value="1"/>
</dbReference>
<comment type="caution">
    <text evidence="8">The sequence shown here is derived from an EMBL/GenBank/DDBJ whole genome shotgun (WGS) entry which is preliminary data.</text>
</comment>
<keyword evidence="9" id="KW-1185">Reference proteome</keyword>
<evidence type="ECO:0000259" key="7">
    <source>
        <dbReference type="Pfam" id="PF04715"/>
    </source>
</evidence>
<dbReference type="CDD" id="cd01743">
    <property type="entry name" value="GATase1_Anthranilate_Synthase"/>
    <property type="match status" value="1"/>
</dbReference>
<evidence type="ECO:0000259" key="6">
    <source>
        <dbReference type="Pfam" id="PF00425"/>
    </source>
</evidence>
<dbReference type="EMBL" id="JASJUT010000012">
    <property type="protein sequence ID" value="MDK2597752.1"/>
    <property type="molecule type" value="Genomic_DNA"/>
</dbReference>
<organism evidence="8 9">
    <name type="scientific">Pseudoalteromonas obscura</name>
    <dbReference type="NCBI Taxonomy" id="3048491"/>
    <lineage>
        <taxon>Bacteria</taxon>
        <taxon>Pseudomonadati</taxon>
        <taxon>Pseudomonadota</taxon>
        <taxon>Gammaproteobacteria</taxon>
        <taxon>Alteromonadales</taxon>
        <taxon>Pseudoalteromonadaceae</taxon>
        <taxon>Pseudoalteromonas</taxon>
    </lineage>
</organism>
<dbReference type="InterPro" id="IPR005802">
    <property type="entry name" value="ADC_synth_comp_1"/>
</dbReference>
<evidence type="ECO:0000313" key="8">
    <source>
        <dbReference type="EMBL" id="MDK2597752.1"/>
    </source>
</evidence>
<dbReference type="SUPFAM" id="SSF56322">
    <property type="entry name" value="ADC synthase"/>
    <property type="match status" value="1"/>
</dbReference>
<evidence type="ECO:0000256" key="3">
    <source>
        <dbReference type="ARBA" id="ARBA00022679"/>
    </source>
</evidence>
<dbReference type="PROSITE" id="PS51273">
    <property type="entry name" value="GATASE_TYPE_1"/>
    <property type="match status" value="1"/>
</dbReference>
<dbReference type="EC" id="2.6.1.85" evidence="2"/>
<dbReference type="InterPro" id="IPR006221">
    <property type="entry name" value="TrpG/PapA_dom"/>
</dbReference>
<comment type="similarity">
    <text evidence="1">In the C-terminal section; belongs to the anthranilate synthase component I family.</text>
</comment>
<dbReference type="SUPFAM" id="SSF52317">
    <property type="entry name" value="Class I glutamine amidotransferase-like"/>
    <property type="match status" value="1"/>
</dbReference>
<evidence type="ECO:0000313" key="9">
    <source>
        <dbReference type="Proteomes" id="UP001231915"/>
    </source>
</evidence>
<dbReference type="InterPro" id="IPR006805">
    <property type="entry name" value="Anth_synth_I_N"/>
</dbReference>
<gene>
    <name evidence="8" type="primary">pabB</name>
    <name evidence="8" type="ORF">QNM18_22070</name>
</gene>
<dbReference type="InterPro" id="IPR019999">
    <property type="entry name" value="Anth_synth_I-like"/>
</dbReference>
<keyword evidence="3 8" id="KW-0808">Transferase</keyword>
<feature type="domain" description="Chorismate-utilising enzyme C-terminal" evidence="6">
    <location>
        <begin position="421"/>
        <end position="674"/>
    </location>
</feature>
<dbReference type="PRINTS" id="PR00097">
    <property type="entry name" value="ANTSNTHASEII"/>
</dbReference>
<evidence type="ECO:0000256" key="4">
    <source>
        <dbReference type="ARBA" id="ARBA00022962"/>
    </source>
</evidence>
<evidence type="ECO:0000259" key="5">
    <source>
        <dbReference type="Pfam" id="PF00117"/>
    </source>
</evidence>
<keyword evidence="4" id="KW-0315">Glutamine amidotransferase</keyword>
<feature type="domain" description="Anthranilate synthase component I N-terminal" evidence="7">
    <location>
        <begin position="238"/>
        <end position="368"/>
    </location>
</feature>
<dbReference type="Gene3D" id="3.60.120.10">
    <property type="entry name" value="Anthranilate synthase"/>
    <property type="match status" value="1"/>
</dbReference>
<dbReference type="InterPro" id="IPR005801">
    <property type="entry name" value="ADC_synthase"/>
</dbReference>
<dbReference type="Pfam" id="PF04715">
    <property type="entry name" value="Anth_synt_I_N"/>
    <property type="match status" value="1"/>
</dbReference>